<evidence type="ECO:0000259" key="10">
    <source>
        <dbReference type="Pfam" id="PF02163"/>
    </source>
</evidence>
<comment type="caution">
    <text evidence="11">The sequence shown here is derived from an EMBL/GenBank/DDBJ whole genome shotgun (WGS) entry which is preliminary data.</text>
</comment>
<proteinExistence type="inferred from homology"/>
<feature type="transmembrane region" description="Helical" evidence="9">
    <location>
        <begin position="361"/>
        <end position="384"/>
    </location>
</feature>
<keyword evidence="12" id="KW-1185">Reference proteome</keyword>
<evidence type="ECO:0000256" key="3">
    <source>
        <dbReference type="ARBA" id="ARBA00004196"/>
    </source>
</evidence>
<comment type="similarity">
    <text evidence="4">Belongs to the peptidase M50B family.</text>
</comment>
<evidence type="ECO:0000256" key="6">
    <source>
        <dbReference type="ARBA" id="ARBA00022989"/>
    </source>
</evidence>
<evidence type="ECO:0000256" key="2">
    <source>
        <dbReference type="ARBA" id="ARBA00004141"/>
    </source>
</evidence>
<accession>A0ABQ6F938</accession>
<comment type="cofactor">
    <cofactor evidence="1">
        <name>Zn(2+)</name>
        <dbReference type="ChEBI" id="CHEBI:29105"/>
    </cofactor>
</comment>
<feature type="transmembrane region" description="Helical" evidence="9">
    <location>
        <begin position="259"/>
        <end position="280"/>
    </location>
</feature>
<dbReference type="RefSeq" id="WP_284186783.1">
    <property type="nucleotide sequence ID" value="NZ_BSPX01000006.1"/>
</dbReference>
<dbReference type="Gene3D" id="2.40.50.100">
    <property type="match status" value="1"/>
</dbReference>
<evidence type="ECO:0000313" key="11">
    <source>
        <dbReference type="EMBL" id="GLT21330.1"/>
    </source>
</evidence>
<evidence type="ECO:0000256" key="1">
    <source>
        <dbReference type="ARBA" id="ARBA00001947"/>
    </source>
</evidence>
<dbReference type="Proteomes" id="UP001157167">
    <property type="component" value="Unassembled WGS sequence"/>
</dbReference>
<sequence>MQAALDASALTADLPRNLPPLRDELALLDGPAGLDGAPTWSLHDPVRNQFYRIDWTTFEILARWHLGDPAKIVDAIEAETTLNLDEHDVDLVVRFLTDHQLIRPLGEAGTARLVFQEKARHNTLWQWLLHHYLFFRVPLIRPDRWLVRQLPRVELFYSATFLRVTLAALALGLYQVVRQWEHFAATLVDTLTWQGAMGYGVALIFVKVLHEFGHAFTARRLGCRVPTMGVAFLVMWPVAYTDVNEAWRLTRRQDRLAVGAAGILTELAVAAWATLAWALLPDGTLRGTAFMLATTTWVATVAINASPFMRFDGYFLLSDYLDFPNLHARSFALARWDLRERLFGLGEPVPEFLPAARRRGLILFAYGVWLYRLVLFIGIALLVYHYFFKALGILLFAVEIGWFVMLPMWKEITEWRSRWPEIKAKGGGRGKLWLLILLLLVAIVPWNFQVSSQGLMRSARHYPLFSPGPAQIEAMPVKPGDAVTAGQVILKLSTDDAEYRRRLAEARFSRLAWQAEVSGLDETLRARQPVTVEELEAAKAELAGTADELKRYTVTAPFDGVLADIAPDLRVGETVGRQQQLGVLIDPKAWEVETYLTDAEVERVSVGDAGRFLPETPGLPTRALKVVRIDRDATRALPDAMLAVGHGGEVLVRERNGQLIPERAVYRVVLAVDEGKQPPGHVLRGSVTIYGQPKSLAGDFVRSGAALLIRESGW</sequence>
<keyword evidence="8 9" id="KW-0472">Membrane</keyword>
<name>A0ABQ6F938_9RHOO</name>
<keyword evidence="7" id="KW-0175">Coiled coil</keyword>
<dbReference type="InterPro" id="IPR008915">
    <property type="entry name" value="Peptidase_M50"/>
</dbReference>
<feature type="transmembrane region" description="Helical" evidence="9">
    <location>
        <begin position="155"/>
        <end position="176"/>
    </location>
</feature>
<keyword evidence="6 9" id="KW-1133">Transmembrane helix</keyword>
<dbReference type="Pfam" id="PF02163">
    <property type="entry name" value="Peptidase_M50"/>
    <property type="match status" value="1"/>
</dbReference>
<dbReference type="PANTHER" id="PTHR32347:SF23">
    <property type="entry name" value="BLL5650 PROTEIN"/>
    <property type="match status" value="1"/>
</dbReference>
<feature type="transmembrane region" description="Helical" evidence="9">
    <location>
        <begin position="191"/>
        <end position="209"/>
    </location>
</feature>
<feature type="transmembrane region" description="Helical" evidence="9">
    <location>
        <begin position="430"/>
        <end position="448"/>
    </location>
</feature>
<evidence type="ECO:0000256" key="7">
    <source>
        <dbReference type="ARBA" id="ARBA00023054"/>
    </source>
</evidence>
<dbReference type="PANTHER" id="PTHR32347">
    <property type="entry name" value="EFFLUX SYSTEM COMPONENT YKNX-RELATED"/>
    <property type="match status" value="1"/>
</dbReference>
<reference evidence="12" key="1">
    <citation type="journal article" date="2019" name="Int. J. Syst. Evol. Microbiol.">
        <title>The Global Catalogue of Microorganisms (GCM) 10K type strain sequencing project: providing services to taxonomists for standard genome sequencing and annotation.</title>
        <authorList>
            <consortium name="The Broad Institute Genomics Platform"/>
            <consortium name="The Broad Institute Genome Sequencing Center for Infectious Disease"/>
            <person name="Wu L."/>
            <person name="Ma J."/>
        </authorList>
    </citation>
    <scope>NUCLEOTIDE SEQUENCE [LARGE SCALE GENOMIC DNA]</scope>
    <source>
        <strain evidence="12">NBRC 102407</strain>
    </source>
</reference>
<evidence type="ECO:0000256" key="5">
    <source>
        <dbReference type="ARBA" id="ARBA00022692"/>
    </source>
</evidence>
<keyword evidence="5 9" id="KW-0812">Transmembrane</keyword>
<evidence type="ECO:0000256" key="8">
    <source>
        <dbReference type="ARBA" id="ARBA00023136"/>
    </source>
</evidence>
<organism evidence="11 12">
    <name type="scientific">Zoogloea oryzae</name>
    <dbReference type="NCBI Taxonomy" id="310767"/>
    <lineage>
        <taxon>Bacteria</taxon>
        <taxon>Pseudomonadati</taxon>
        <taxon>Pseudomonadota</taxon>
        <taxon>Betaproteobacteria</taxon>
        <taxon>Rhodocyclales</taxon>
        <taxon>Zoogloeaceae</taxon>
        <taxon>Zoogloea</taxon>
    </lineage>
</organism>
<feature type="transmembrane region" description="Helical" evidence="9">
    <location>
        <begin position="390"/>
        <end position="409"/>
    </location>
</feature>
<comment type="subcellular location">
    <subcellularLocation>
        <location evidence="3">Cell envelope</location>
    </subcellularLocation>
    <subcellularLocation>
        <location evidence="2">Membrane</location>
        <topology evidence="2">Multi-pass membrane protein</topology>
    </subcellularLocation>
</comment>
<dbReference type="InterPro" id="IPR050465">
    <property type="entry name" value="UPF0194_transport"/>
</dbReference>
<gene>
    <name evidence="11" type="ORF">GCM10007933_07820</name>
</gene>
<evidence type="ECO:0000256" key="9">
    <source>
        <dbReference type="SAM" id="Phobius"/>
    </source>
</evidence>
<evidence type="ECO:0000313" key="12">
    <source>
        <dbReference type="Proteomes" id="UP001157167"/>
    </source>
</evidence>
<protein>
    <submittedName>
        <fullName evidence="11">Peptidase M50</fullName>
    </submittedName>
</protein>
<evidence type="ECO:0000256" key="4">
    <source>
        <dbReference type="ARBA" id="ARBA00007931"/>
    </source>
</evidence>
<dbReference type="EMBL" id="BSPX01000006">
    <property type="protein sequence ID" value="GLT21330.1"/>
    <property type="molecule type" value="Genomic_DNA"/>
</dbReference>
<feature type="domain" description="Peptidase M50" evidence="10">
    <location>
        <begin position="201"/>
        <end position="282"/>
    </location>
</feature>